<evidence type="ECO:0000256" key="5">
    <source>
        <dbReference type="ARBA" id="ARBA00022917"/>
    </source>
</evidence>
<comment type="subcellular location">
    <subcellularLocation>
        <location evidence="8">Cytoplasm</location>
    </subcellularLocation>
</comment>
<feature type="binding site" evidence="8">
    <location>
        <position position="190"/>
    </location>
    <ligand>
        <name>ATP</name>
        <dbReference type="ChEBI" id="CHEBI:30616"/>
    </ligand>
</feature>
<dbReference type="GO" id="GO:0005524">
    <property type="term" value="F:ATP binding"/>
    <property type="evidence" value="ECO:0007669"/>
    <property type="project" value="UniProtKB-UniRule"/>
</dbReference>
<dbReference type="SUPFAM" id="SSF52374">
    <property type="entry name" value="Nucleotidylyl transferase"/>
    <property type="match status" value="1"/>
</dbReference>
<evidence type="ECO:0000256" key="7">
    <source>
        <dbReference type="ARBA" id="ARBA00049929"/>
    </source>
</evidence>
<dbReference type="Proteomes" id="UP000516346">
    <property type="component" value="Chromosome"/>
</dbReference>
<keyword evidence="2 8" id="KW-0436">Ligase</keyword>
<comment type="subunit">
    <text evidence="8">Homodimer.</text>
</comment>
<dbReference type="PANTHER" id="PTHR43766">
    <property type="entry name" value="TRYPTOPHAN--TRNA LIGASE, MITOCHONDRIAL"/>
    <property type="match status" value="1"/>
</dbReference>
<dbReference type="NCBIfam" id="TIGR00233">
    <property type="entry name" value="trpS"/>
    <property type="match status" value="1"/>
</dbReference>
<keyword evidence="3 8" id="KW-0547">Nucleotide-binding</keyword>
<comment type="function">
    <text evidence="8">Catalyzes the attachment of tryptophan to tRNA(Trp).</text>
</comment>
<feature type="binding site" evidence="8">
    <location>
        <begin position="151"/>
        <end position="153"/>
    </location>
    <ligand>
        <name>ATP</name>
        <dbReference type="ChEBI" id="CHEBI:30616"/>
    </ligand>
</feature>
<dbReference type="PROSITE" id="PS00178">
    <property type="entry name" value="AA_TRNA_LIGASE_I"/>
    <property type="match status" value="1"/>
</dbReference>
<dbReference type="HAMAP" id="MF_00140_B">
    <property type="entry name" value="Trp_tRNA_synth_B"/>
    <property type="match status" value="1"/>
</dbReference>
<sequence length="336" mass="38970">MQLKPILFSAIQPSGNLTLGNYIGTMRHWSKMQNDYDCLYCIADLHAMTSISQYSCLKKSTLDVLSLYLACGIKPNKSILFLQSHVHQHNQLNWILNCFSRFSELLRMTQFKTKKKFHYDSIMKNNLGLFNYPILMASDILLYQTNIVPVGQDQKQHLELTRNIARRFNLLYGNIFTVPVPLIDKYGSKIMALLEPHKKMSKSDHNKNNVIFLLENMSSVILKIQHAVTDSDKPPRIYYNKKNKPGISNLLEILSIISKKDISHLEKELENVTYSEFKNIVSEYVSNLLSKLQASYTKYRNNELYLKNILYDGAVRARSKSEIILKKIYSKLNLFL</sequence>
<evidence type="ECO:0000256" key="4">
    <source>
        <dbReference type="ARBA" id="ARBA00022840"/>
    </source>
</evidence>
<dbReference type="GO" id="GO:0006436">
    <property type="term" value="P:tryptophanyl-tRNA aminoacylation"/>
    <property type="evidence" value="ECO:0007669"/>
    <property type="project" value="UniProtKB-UniRule"/>
</dbReference>
<dbReference type="InterPro" id="IPR050203">
    <property type="entry name" value="Trp-tRNA_synthetase"/>
</dbReference>
<feature type="binding site" evidence="8">
    <location>
        <begin position="12"/>
        <end position="14"/>
    </location>
    <ligand>
        <name>ATP</name>
        <dbReference type="ChEBI" id="CHEBI:30616"/>
    </ligand>
</feature>
<dbReference type="PRINTS" id="PR01039">
    <property type="entry name" value="TRNASYNTHTRP"/>
</dbReference>
<protein>
    <recommendedName>
        <fullName evidence="8">Tryptophan--tRNA ligase</fullName>
        <ecNumber evidence="8">6.1.1.2</ecNumber>
    </recommendedName>
    <alternativeName>
        <fullName evidence="8">Tryptophanyl-tRNA synthetase</fullName>
        <shortName evidence="8">TrpRS</shortName>
    </alternativeName>
</protein>
<feature type="binding site" evidence="8">
    <location>
        <begin position="20"/>
        <end position="21"/>
    </location>
    <ligand>
        <name>ATP</name>
        <dbReference type="ChEBI" id="CHEBI:30616"/>
    </ligand>
</feature>
<proteinExistence type="inferred from homology"/>
<gene>
    <name evidence="8 10" type="primary">trpS</name>
    <name evidence="10" type="ORF">ICW73_01835</name>
</gene>
<evidence type="ECO:0000256" key="3">
    <source>
        <dbReference type="ARBA" id="ARBA00022741"/>
    </source>
</evidence>
<keyword evidence="4 8" id="KW-0067">ATP-binding</keyword>
<evidence type="ECO:0000256" key="1">
    <source>
        <dbReference type="ARBA" id="ARBA00005594"/>
    </source>
</evidence>
<dbReference type="InterPro" id="IPR002305">
    <property type="entry name" value="aa-tRNA-synth_Ic"/>
</dbReference>
<dbReference type="AlphaFoldDB" id="A0A7H1AZ05"/>
<dbReference type="FunFam" id="1.10.240.10:FF:000002">
    <property type="entry name" value="Tryptophan--tRNA ligase"/>
    <property type="match status" value="1"/>
</dbReference>
<name>A0A7H1AZ05_9GAMM</name>
<keyword evidence="5 8" id="KW-0648">Protein biosynthesis</keyword>
<evidence type="ECO:0000313" key="11">
    <source>
        <dbReference type="Proteomes" id="UP000516346"/>
    </source>
</evidence>
<comment type="catalytic activity">
    <reaction evidence="7 8">
        <text>tRNA(Trp) + L-tryptophan + ATP = L-tryptophyl-tRNA(Trp) + AMP + diphosphate + H(+)</text>
        <dbReference type="Rhea" id="RHEA:24080"/>
        <dbReference type="Rhea" id="RHEA-COMP:9671"/>
        <dbReference type="Rhea" id="RHEA-COMP:9705"/>
        <dbReference type="ChEBI" id="CHEBI:15378"/>
        <dbReference type="ChEBI" id="CHEBI:30616"/>
        <dbReference type="ChEBI" id="CHEBI:33019"/>
        <dbReference type="ChEBI" id="CHEBI:57912"/>
        <dbReference type="ChEBI" id="CHEBI:78442"/>
        <dbReference type="ChEBI" id="CHEBI:78535"/>
        <dbReference type="ChEBI" id="CHEBI:456215"/>
        <dbReference type="EC" id="6.1.1.2"/>
    </reaction>
</comment>
<dbReference type="InterPro" id="IPR014729">
    <property type="entry name" value="Rossmann-like_a/b/a_fold"/>
</dbReference>
<dbReference type="InterPro" id="IPR024109">
    <property type="entry name" value="Trp-tRNA-ligase_bac-type"/>
</dbReference>
<dbReference type="Gene3D" id="3.40.50.620">
    <property type="entry name" value="HUPs"/>
    <property type="match status" value="1"/>
</dbReference>
<feature type="short sequence motif" description="'KMSKS' region" evidence="8">
    <location>
        <begin position="199"/>
        <end position="203"/>
    </location>
</feature>
<feature type="binding site" evidence="8">
    <location>
        <position position="139"/>
    </location>
    <ligand>
        <name>L-tryptophan</name>
        <dbReference type="ChEBI" id="CHEBI:57912"/>
    </ligand>
</feature>
<feature type="short sequence motif" description="'HIGH' region" evidence="8">
    <location>
        <begin position="13"/>
        <end position="21"/>
    </location>
</feature>
<feature type="binding site" evidence="8">
    <location>
        <begin position="199"/>
        <end position="203"/>
    </location>
    <ligand>
        <name>ATP</name>
        <dbReference type="ChEBI" id="CHEBI:30616"/>
    </ligand>
</feature>
<dbReference type="InterPro" id="IPR001412">
    <property type="entry name" value="aa-tRNA-synth_I_CS"/>
</dbReference>
<keyword evidence="6 8" id="KW-0030">Aminoacyl-tRNA synthetase</keyword>
<evidence type="ECO:0000256" key="8">
    <source>
        <dbReference type="HAMAP-Rule" id="MF_00140"/>
    </source>
</evidence>
<dbReference type="EC" id="6.1.1.2" evidence="8"/>
<comment type="similarity">
    <text evidence="1 8 9">Belongs to the class-I aminoacyl-tRNA synthetase family.</text>
</comment>
<organism evidence="10 11">
    <name type="scientific">Buchnera aphidicola</name>
    <name type="common">Pentalonia nigronervosa</name>
    <dbReference type="NCBI Taxonomy" id="1309793"/>
    <lineage>
        <taxon>Bacteria</taxon>
        <taxon>Pseudomonadati</taxon>
        <taxon>Pseudomonadota</taxon>
        <taxon>Gammaproteobacteria</taxon>
        <taxon>Enterobacterales</taxon>
        <taxon>Erwiniaceae</taxon>
        <taxon>Buchnera</taxon>
    </lineage>
</organism>
<dbReference type="PANTHER" id="PTHR43766:SF1">
    <property type="entry name" value="TRYPTOPHAN--TRNA LIGASE, MITOCHONDRIAL"/>
    <property type="match status" value="1"/>
</dbReference>
<dbReference type="EMBL" id="CP061275">
    <property type="protein sequence ID" value="QNS01710.1"/>
    <property type="molecule type" value="Genomic_DNA"/>
</dbReference>
<dbReference type="CDD" id="cd00806">
    <property type="entry name" value="TrpRS_core"/>
    <property type="match status" value="1"/>
</dbReference>
<evidence type="ECO:0000313" key="10">
    <source>
        <dbReference type="EMBL" id="QNS01710.1"/>
    </source>
</evidence>
<keyword evidence="8" id="KW-0963">Cytoplasm</keyword>
<evidence type="ECO:0000256" key="6">
    <source>
        <dbReference type="ARBA" id="ARBA00023146"/>
    </source>
</evidence>
<accession>A0A7H1AZ05</accession>
<dbReference type="GO" id="GO:0004830">
    <property type="term" value="F:tryptophan-tRNA ligase activity"/>
    <property type="evidence" value="ECO:0007669"/>
    <property type="project" value="UniProtKB-UniRule"/>
</dbReference>
<reference evidence="10 11" key="1">
    <citation type="submission" date="2020-09" db="EMBL/GenBank/DDBJ databases">
        <title>Genome sequence of the banana aphid, Pentalonia nigronervosa Coquerel (Hemiptera: Aphididae) and its symbionts.</title>
        <authorList>
            <person name="Mathers T.C."/>
            <person name="Mugford S.T."/>
            <person name="Hogenhout S.A."/>
            <person name="Tripathi L."/>
        </authorList>
    </citation>
    <scope>NUCLEOTIDE SEQUENCE [LARGE SCALE GENOMIC DNA]</scope>
    <source>
        <strain evidence="10">Ba4</strain>
    </source>
</reference>
<dbReference type="Pfam" id="PF00579">
    <property type="entry name" value="tRNA-synt_1b"/>
    <property type="match status" value="1"/>
</dbReference>
<dbReference type="GO" id="GO:0005829">
    <property type="term" value="C:cytosol"/>
    <property type="evidence" value="ECO:0007669"/>
    <property type="project" value="TreeGrafter"/>
</dbReference>
<evidence type="ECO:0000256" key="9">
    <source>
        <dbReference type="RuleBase" id="RU363036"/>
    </source>
</evidence>
<dbReference type="Gene3D" id="1.10.240.10">
    <property type="entry name" value="Tyrosyl-Transfer RNA Synthetase"/>
    <property type="match status" value="1"/>
</dbReference>
<dbReference type="InterPro" id="IPR002306">
    <property type="entry name" value="Trp-tRNA-ligase"/>
</dbReference>
<evidence type="ECO:0000256" key="2">
    <source>
        <dbReference type="ARBA" id="ARBA00022598"/>
    </source>
</evidence>